<dbReference type="EMBL" id="CYKH01001957">
    <property type="protein sequence ID" value="CUG91690.1"/>
    <property type="molecule type" value="Genomic_DNA"/>
</dbReference>
<sequence>MAQQSPTTAAIANPSLSSPLNLTMYSGGGAAPSPSAVSFASPYSFGLGRSANRSHYSTTTTIGPDDDRTENFLDLHSQKGSRLSITDLEKNVMKQKQKVIALLEACGVLEGKAPASAPELMTKLLGWHEDLVRAMDGAATNEITAVAFLDCLRSRITLSQCGVNLSSVDRDLPTRSEITTTLMNSHSTTLQAVCRGVDSAAAACAAAALGVDSELLPGCYACDMGAKVRMVVNMIEASFTDEAPTDSSVEIDSWHTLQALCKQQMSPFPDTDLCGLNIPPTTWHSLSATRSLFQKERISASAKPL</sequence>
<proteinExistence type="predicted"/>
<evidence type="ECO:0000313" key="1">
    <source>
        <dbReference type="EMBL" id="CUG91690.1"/>
    </source>
</evidence>
<reference evidence="2" key="1">
    <citation type="submission" date="2015-09" db="EMBL/GenBank/DDBJ databases">
        <authorList>
            <consortium name="Pathogen Informatics"/>
        </authorList>
    </citation>
    <scope>NUCLEOTIDE SEQUENCE [LARGE SCALE GENOMIC DNA]</scope>
    <source>
        <strain evidence="2">Lake Konstanz</strain>
    </source>
</reference>
<evidence type="ECO:0000313" key="2">
    <source>
        <dbReference type="Proteomes" id="UP000051952"/>
    </source>
</evidence>
<keyword evidence="2" id="KW-1185">Reference proteome</keyword>
<name>A0A0S4JQP9_BODSA</name>
<dbReference type="AlphaFoldDB" id="A0A0S4JQP9"/>
<gene>
    <name evidence="1" type="ORF">BSAL_33560</name>
</gene>
<accession>A0A0S4JQP9</accession>
<organism evidence="1 2">
    <name type="scientific">Bodo saltans</name>
    <name type="common">Flagellated protozoan</name>
    <dbReference type="NCBI Taxonomy" id="75058"/>
    <lineage>
        <taxon>Eukaryota</taxon>
        <taxon>Discoba</taxon>
        <taxon>Euglenozoa</taxon>
        <taxon>Kinetoplastea</taxon>
        <taxon>Metakinetoplastina</taxon>
        <taxon>Eubodonida</taxon>
        <taxon>Bodonidae</taxon>
        <taxon>Bodo</taxon>
    </lineage>
</organism>
<dbReference type="Proteomes" id="UP000051952">
    <property type="component" value="Unassembled WGS sequence"/>
</dbReference>
<dbReference type="VEuPathDB" id="TriTrypDB:BSAL_33560"/>
<protein>
    <submittedName>
        <fullName evidence="1">Uncharacterized protein</fullName>
    </submittedName>
</protein>